<evidence type="ECO:0000313" key="2">
    <source>
        <dbReference type="Proteomes" id="UP000887159"/>
    </source>
</evidence>
<protein>
    <submittedName>
        <fullName evidence="1">Uncharacterized protein</fullName>
    </submittedName>
</protein>
<keyword evidence="2" id="KW-1185">Reference proteome</keyword>
<accession>A0A8X6R2I5</accession>
<comment type="caution">
    <text evidence="1">The sequence shown here is derived from an EMBL/GenBank/DDBJ whole genome shotgun (WGS) entry which is preliminary data.</text>
</comment>
<gene>
    <name evidence="1" type="primary">NCL1_42177</name>
    <name evidence="1" type="ORF">TNCV_801161</name>
</gene>
<dbReference type="Proteomes" id="UP000887159">
    <property type="component" value="Unassembled WGS sequence"/>
</dbReference>
<dbReference type="EMBL" id="BMAU01021026">
    <property type="protein sequence ID" value="GFX87203.1"/>
    <property type="molecule type" value="Genomic_DNA"/>
</dbReference>
<evidence type="ECO:0000313" key="1">
    <source>
        <dbReference type="EMBL" id="GFX87203.1"/>
    </source>
</evidence>
<dbReference type="AlphaFoldDB" id="A0A8X6R2I5"/>
<reference evidence="1" key="1">
    <citation type="submission" date="2020-08" db="EMBL/GenBank/DDBJ databases">
        <title>Multicomponent nature underlies the extraordinary mechanical properties of spider dragline silk.</title>
        <authorList>
            <person name="Kono N."/>
            <person name="Nakamura H."/>
            <person name="Mori M."/>
            <person name="Yoshida Y."/>
            <person name="Ohtoshi R."/>
            <person name="Malay A.D."/>
            <person name="Moran D.A.P."/>
            <person name="Tomita M."/>
            <person name="Numata K."/>
            <person name="Arakawa K."/>
        </authorList>
    </citation>
    <scope>NUCLEOTIDE SEQUENCE</scope>
</reference>
<sequence length="120" mass="13501">MSVHSEVRKVYEAPTDVPIVDISISFDASCLTHGHTSSIGIACVIDILTGYVIDFEVMSFRPTKNLSIRNVQSVLTRGVFTSPQKQKDKNQVCINNKLGLQSMEVFFHTHPFYLSTTFFE</sequence>
<name>A0A8X6R2I5_TRICX</name>
<organism evidence="1 2">
    <name type="scientific">Trichonephila clavipes</name>
    <name type="common">Golden silk orbweaver</name>
    <name type="synonym">Nephila clavipes</name>
    <dbReference type="NCBI Taxonomy" id="2585209"/>
    <lineage>
        <taxon>Eukaryota</taxon>
        <taxon>Metazoa</taxon>
        <taxon>Ecdysozoa</taxon>
        <taxon>Arthropoda</taxon>
        <taxon>Chelicerata</taxon>
        <taxon>Arachnida</taxon>
        <taxon>Araneae</taxon>
        <taxon>Araneomorphae</taxon>
        <taxon>Entelegynae</taxon>
        <taxon>Araneoidea</taxon>
        <taxon>Nephilidae</taxon>
        <taxon>Trichonephila</taxon>
    </lineage>
</organism>
<proteinExistence type="predicted"/>